<dbReference type="InterPro" id="IPR058407">
    <property type="entry name" value="DUF8094"/>
</dbReference>
<sequence length="342" mass="35233">MTSMTTPPGVTHAPARRLTATRRAALGLALGATVLTSACGLPDHVVGLHDAPTETVSGAPFGEATAQEITSATLTEADRLLASDASEKQLTAILTGPALRLAQVAPRFRTGDPGALQAPSAPTILAISTGRAWPRTILATTQSDGVQRVHVLTSASPTAPFKLWLTADLLAGASIPALPPLGDGTTLVGKDHGLVALPTQVFTLYGQLLNSPTTKASSAVVSARDAFASAIKASSAQQIKALGKLGTFKRTNAPIADSILAFRLADGSALAFAQLTRTDTVKPTSKAKRLDLPKDLATLAKRKSVTEALRLTTIETLIAIIPVEKKATVIGAAEQLVGLNAK</sequence>
<dbReference type="RefSeq" id="WP_344061368.1">
    <property type="nucleotide sequence ID" value="NZ_BAAAPN010000011.1"/>
</dbReference>
<name>A0ABP4W4D7_9MICO</name>
<dbReference type="Pfam" id="PF26366">
    <property type="entry name" value="DUF8094"/>
    <property type="match status" value="1"/>
</dbReference>
<keyword evidence="3" id="KW-1185">Reference proteome</keyword>
<reference evidence="3" key="1">
    <citation type="journal article" date="2019" name="Int. J. Syst. Evol. Microbiol.">
        <title>The Global Catalogue of Microorganisms (GCM) 10K type strain sequencing project: providing services to taxonomists for standard genome sequencing and annotation.</title>
        <authorList>
            <consortium name="The Broad Institute Genomics Platform"/>
            <consortium name="The Broad Institute Genome Sequencing Center for Infectious Disease"/>
            <person name="Wu L."/>
            <person name="Ma J."/>
        </authorList>
    </citation>
    <scope>NUCLEOTIDE SEQUENCE [LARGE SCALE GENOMIC DNA]</scope>
    <source>
        <strain evidence="3">JCM 15591</strain>
    </source>
</reference>
<dbReference type="EMBL" id="BAAAPN010000011">
    <property type="protein sequence ID" value="GAA1746609.1"/>
    <property type="molecule type" value="Genomic_DNA"/>
</dbReference>
<dbReference type="Proteomes" id="UP001501475">
    <property type="component" value="Unassembled WGS sequence"/>
</dbReference>
<comment type="caution">
    <text evidence="2">The sequence shown here is derived from an EMBL/GenBank/DDBJ whole genome shotgun (WGS) entry which is preliminary data.</text>
</comment>
<evidence type="ECO:0000259" key="1">
    <source>
        <dbReference type="Pfam" id="PF26366"/>
    </source>
</evidence>
<organism evidence="2 3">
    <name type="scientific">Nostocoides vanveenii</name>
    <dbReference type="NCBI Taxonomy" id="330835"/>
    <lineage>
        <taxon>Bacteria</taxon>
        <taxon>Bacillati</taxon>
        <taxon>Actinomycetota</taxon>
        <taxon>Actinomycetes</taxon>
        <taxon>Micrococcales</taxon>
        <taxon>Intrasporangiaceae</taxon>
        <taxon>Nostocoides</taxon>
    </lineage>
</organism>
<feature type="domain" description="DUF8094" evidence="1">
    <location>
        <begin position="141"/>
        <end position="337"/>
    </location>
</feature>
<accession>A0ABP4W4D7</accession>
<evidence type="ECO:0000313" key="2">
    <source>
        <dbReference type="EMBL" id="GAA1746609.1"/>
    </source>
</evidence>
<protein>
    <recommendedName>
        <fullName evidence="1">DUF8094 domain-containing protein</fullName>
    </recommendedName>
</protein>
<evidence type="ECO:0000313" key="3">
    <source>
        <dbReference type="Proteomes" id="UP001501475"/>
    </source>
</evidence>
<proteinExistence type="predicted"/>
<gene>
    <name evidence="2" type="ORF">GCM10009810_04020</name>
</gene>